<dbReference type="AlphaFoldDB" id="A0A8J7LV53"/>
<proteinExistence type="predicted"/>
<accession>A0A8J7LV53</accession>
<evidence type="ECO:0000313" key="1">
    <source>
        <dbReference type="EMBL" id="MBJ6724555.1"/>
    </source>
</evidence>
<dbReference type="PANTHER" id="PTHR34071">
    <property type="entry name" value="5-NITROIMIDAZOLE ANTIBIOTICS RESISTANCE PROTEIN, NIMA-FAMILY-RELATED PROTEIN-RELATED"/>
    <property type="match status" value="1"/>
</dbReference>
<dbReference type="InterPro" id="IPR024747">
    <property type="entry name" value="Pyridox_Oxase-rel"/>
</dbReference>
<dbReference type="RefSeq" id="WP_199383395.1">
    <property type="nucleotide sequence ID" value="NZ_JAEMHM010000005.1"/>
</dbReference>
<dbReference type="Pfam" id="PF12900">
    <property type="entry name" value="Pyridox_ox_2"/>
    <property type="match status" value="1"/>
</dbReference>
<dbReference type="InterPro" id="IPR012349">
    <property type="entry name" value="Split_barrel_FMN-bd"/>
</dbReference>
<dbReference type="EMBL" id="JAEMHM010000005">
    <property type="protein sequence ID" value="MBJ6724555.1"/>
    <property type="molecule type" value="Genomic_DNA"/>
</dbReference>
<comment type="caution">
    <text evidence="1">The sequence shown here is derived from an EMBL/GenBank/DDBJ whole genome shotgun (WGS) entry which is preliminary data.</text>
</comment>
<evidence type="ECO:0000313" key="2">
    <source>
        <dbReference type="Proteomes" id="UP000636888"/>
    </source>
</evidence>
<name>A0A8J7LV53_9BACT</name>
<organism evidence="1 2">
    <name type="scientific">Geomesophilobacter sediminis</name>
    <dbReference type="NCBI Taxonomy" id="2798584"/>
    <lineage>
        <taxon>Bacteria</taxon>
        <taxon>Pseudomonadati</taxon>
        <taxon>Thermodesulfobacteriota</taxon>
        <taxon>Desulfuromonadia</taxon>
        <taxon>Geobacterales</taxon>
        <taxon>Geobacteraceae</taxon>
        <taxon>Geomesophilobacter</taxon>
    </lineage>
</organism>
<dbReference type="Proteomes" id="UP000636888">
    <property type="component" value="Unassembled WGS sequence"/>
</dbReference>
<gene>
    <name evidence="1" type="ORF">JFN93_07545</name>
</gene>
<keyword evidence="2" id="KW-1185">Reference proteome</keyword>
<protein>
    <submittedName>
        <fullName evidence="1">Pyridoxamine 5'-phosphate oxidase family protein</fullName>
    </submittedName>
</protein>
<sequence>MRRSERAISRPEAEAILAAGEFGVLSTVGSDGIPYGIPISYCVIGDGIYVHCAVEGRKLDNLGACDQVSFCVIGNTEVLPDKFATRYESVIVSGRAAEVFDAEKQRAMEGLQEKYCSDYRKEGLEYIAKSWDRTRAFRIGIEKMTGKARR</sequence>
<dbReference type="Gene3D" id="2.30.110.10">
    <property type="entry name" value="Electron Transport, Fmn-binding Protein, Chain A"/>
    <property type="match status" value="1"/>
</dbReference>
<dbReference type="PANTHER" id="PTHR34071:SF2">
    <property type="entry name" value="FLAVIN-NUCLEOTIDE-BINDING PROTEIN"/>
    <property type="match status" value="1"/>
</dbReference>
<dbReference type="SUPFAM" id="SSF50475">
    <property type="entry name" value="FMN-binding split barrel"/>
    <property type="match status" value="1"/>
</dbReference>
<reference evidence="1" key="1">
    <citation type="submission" date="2020-12" db="EMBL/GenBank/DDBJ databases">
        <title>Geomonas sp. Red875, isolated from river sediment.</title>
        <authorList>
            <person name="Xu Z."/>
            <person name="Zhang Z."/>
            <person name="Masuda Y."/>
            <person name="Itoh H."/>
            <person name="Senoo K."/>
        </authorList>
    </citation>
    <scope>NUCLEOTIDE SEQUENCE</scope>
    <source>
        <strain evidence="1">Red875</strain>
    </source>
</reference>